<feature type="chain" id="PRO_5042112727" evidence="8">
    <location>
        <begin position="23"/>
        <end position="408"/>
    </location>
</feature>
<keyword evidence="6" id="KW-1015">Disulfide bond</keyword>
<dbReference type="InterPro" id="IPR000169">
    <property type="entry name" value="Pept_cys_AS"/>
</dbReference>
<evidence type="ECO:0000256" key="4">
    <source>
        <dbReference type="ARBA" id="ARBA00022801"/>
    </source>
</evidence>
<keyword evidence="3 8" id="KW-0732">Signal</keyword>
<proteinExistence type="inferred from homology"/>
<evidence type="ECO:0000256" key="3">
    <source>
        <dbReference type="ARBA" id="ARBA00022729"/>
    </source>
</evidence>
<evidence type="ECO:0000256" key="6">
    <source>
        <dbReference type="ARBA" id="ARBA00023157"/>
    </source>
</evidence>
<feature type="domain" description="Cathepsin propeptide inhibitor" evidence="10">
    <location>
        <begin position="40"/>
        <end position="92"/>
    </location>
</feature>
<evidence type="ECO:0000259" key="10">
    <source>
        <dbReference type="SMART" id="SM00848"/>
    </source>
</evidence>
<evidence type="ECO:0000256" key="8">
    <source>
        <dbReference type="SAM" id="SignalP"/>
    </source>
</evidence>
<reference evidence="11" key="1">
    <citation type="journal article" date="2023" name="bioRxiv">
        <title>Improved chromosome-level genome assembly for marigold (Tagetes erecta).</title>
        <authorList>
            <person name="Jiang F."/>
            <person name="Yuan L."/>
            <person name="Wang S."/>
            <person name="Wang H."/>
            <person name="Xu D."/>
            <person name="Wang A."/>
            <person name="Fan W."/>
        </authorList>
    </citation>
    <scope>NUCLEOTIDE SEQUENCE</scope>
    <source>
        <strain evidence="11">WSJ</strain>
        <tissue evidence="11">Leaf</tissue>
    </source>
</reference>
<organism evidence="11 12">
    <name type="scientific">Tagetes erecta</name>
    <name type="common">African marigold</name>
    <dbReference type="NCBI Taxonomy" id="13708"/>
    <lineage>
        <taxon>Eukaryota</taxon>
        <taxon>Viridiplantae</taxon>
        <taxon>Streptophyta</taxon>
        <taxon>Embryophyta</taxon>
        <taxon>Tracheophyta</taxon>
        <taxon>Spermatophyta</taxon>
        <taxon>Magnoliopsida</taxon>
        <taxon>eudicotyledons</taxon>
        <taxon>Gunneridae</taxon>
        <taxon>Pentapetalae</taxon>
        <taxon>asterids</taxon>
        <taxon>campanulids</taxon>
        <taxon>Asterales</taxon>
        <taxon>Asteraceae</taxon>
        <taxon>Asteroideae</taxon>
        <taxon>Heliantheae alliance</taxon>
        <taxon>Tageteae</taxon>
        <taxon>Tagetes</taxon>
    </lineage>
</organism>
<dbReference type="InterPro" id="IPR013201">
    <property type="entry name" value="Prot_inhib_I29"/>
</dbReference>
<dbReference type="InterPro" id="IPR038765">
    <property type="entry name" value="Papain-like_cys_pep_sf"/>
</dbReference>
<dbReference type="Proteomes" id="UP001229421">
    <property type="component" value="Unassembled WGS sequence"/>
</dbReference>
<sequence length="408" mass="45793">MEINNFFSLSFFLLLLLGVVESFYYHEKELETEDGFRGMYDRWRDHHNIEQKSDEKFNVFAYNVKRIHESNKMDKPYKLKVNKFADMSNHEFVNMYTDSRIGHLQATVPGHPHINVDPFKDFIYQNVTDVPESIDWRTKNAVTDIKGQGGCGSCWAFAAVVAVEGIHAIRTGKLERFSEQQLVDCDLLGHNKGCDGGLMEPAFLYIIEHGGLATEASYPYVGKRETCDKSKIGKDVATLDNRQNVPPNDEEMLKKAVAFQPVATNIHLSGHGLQFYSEGVYTGDCGTEPNHGVALVGYGVNPEGIKYWTVKNSWGPGWGEKGYINVQRGVRREGLCGIAMHSSVPIKYDPKAPKGDPNAPPDNFVPKDPNAPVKDDPNAPKECPSTPKDPKLRTTQRMQGIRTKLLEL</sequence>
<dbReference type="GO" id="GO:0006508">
    <property type="term" value="P:proteolysis"/>
    <property type="evidence" value="ECO:0007669"/>
    <property type="project" value="UniProtKB-KW"/>
</dbReference>
<protein>
    <submittedName>
        <fullName evidence="11">Uncharacterized protein</fullName>
    </submittedName>
</protein>
<keyword evidence="4" id="KW-0378">Hydrolase</keyword>
<dbReference type="Gene3D" id="3.90.70.10">
    <property type="entry name" value="Cysteine proteinases"/>
    <property type="match status" value="1"/>
</dbReference>
<feature type="signal peptide" evidence="8">
    <location>
        <begin position="1"/>
        <end position="22"/>
    </location>
</feature>
<dbReference type="GO" id="GO:0008234">
    <property type="term" value="F:cysteine-type peptidase activity"/>
    <property type="evidence" value="ECO:0007669"/>
    <property type="project" value="UniProtKB-KW"/>
</dbReference>
<comment type="similarity">
    <text evidence="1">Belongs to the peptidase C1 family.</text>
</comment>
<dbReference type="EMBL" id="JAUHHV010000004">
    <property type="protein sequence ID" value="KAK1427700.1"/>
    <property type="molecule type" value="Genomic_DNA"/>
</dbReference>
<keyword evidence="5" id="KW-0788">Thiol protease</keyword>
<evidence type="ECO:0000256" key="7">
    <source>
        <dbReference type="SAM" id="MobiDB-lite"/>
    </source>
</evidence>
<evidence type="ECO:0000256" key="2">
    <source>
        <dbReference type="ARBA" id="ARBA00022670"/>
    </source>
</evidence>
<dbReference type="InterPro" id="IPR039417">
    <property type="entry name" value="Peptidase_C1A_papain-like"/>
</dbReference>
<dbReference type="InterPro" id="IPR000668">
    <property type="entry name" value="Peptidase_C1A_C"/>
</dbReference>
<dbReference type="PRINTS" id="PR00705">
    <property type="entry name" value="PAPAIN"/>
</dbReference>
<keyword evidence="12" id="KW-1185">Reference proteome</keyword>
<keyword evidence="2" id="KW-0645">Protease</keyword>
<dbReference type="FunFam" id="3.90.70.10:FF:000067">
    <property type="entry name" value="Senescence-specific cysteine protease"/>
    <property type="match status" value="1"/>
</dbReference>
<evidence type="ECO:0000256" key="1">
    <source>
        <dbReference type="ARBA" id="ARBA00008455"/>
    </source>
</evidence>
<dbReference type="PROSITE" id="PS00640">
    <property type="entry name" value="THIOL_PROTEASE_ASN"/>
    <property type="match status" value="1"/>
</dbReference>
<dbReference type="InterPro" id="IPR025661">
    <property type="entry name" value="Pept_asp_AS"/>
</dbReference>
<dbReference type="SMART" id="SM00848">
    <property type="entry name" value="Inhibitor_I29"/>
    <property type="match status" value="1"/>
</dbReference>
<feature type="region of interest" description="Disordered" evidence="7">
    <location>
        <begin position="346"/>
        <end position="408"/>
    </location>
</feature>
<evidence type="ECO:0000256" key="5">
    <source>
        <dbReference type="ARBA" id="ARBA00022807"/>
    </source>
</evidence>
<accession>A0AAD8KQU0</accession>
<dbReference type="PROSITE" id="PS00139">
    <property type="entry name" value="THIOL_PROTEASE_CYS"/>
    <property type="match status" value="1"/>
</dbReference>
<feature type="domain" description="Peptidase C1A papain C-terminal" evidence="9">
    <location>
        <begin position="130"/>
        <end position="346"/>
    </location>
</feature>
<evidence type="ECO:0000259" key="9">
    <source>
        <dbReference type="SMART" id="SM00645"/>
    </source>
</evidence>
<dbReference type="SUPFAM" id="SSF54001">
    <property type="entry name" value="Cysteine proteinases"/>
    <property type="match status" value="1"/>
</dbReference>
<comment type="caution">
    <text evidence="11">The sequence shown here is derived from an EMBL/GenBank/DDBJ whole genome shotgun (WGS) entry which is preliminary data.</text>
</comment>
<dbReference type="Pfam" id="PF00112">
    <property type="entry name" value="Peptidase_C1"/>
    <property type="match status" value="1"/>
</dbReference>
<evidence type="ECO:0000313" key="11">
    <source>
        <dbReference type="EMBL" id="KAK1427700.1"/>
    </source>
</evidence>
<dbReference type="PANTHER" id="PTHR12411">
    <property type="entry name" value="CYSTEINE PROTEASE FAMILY C1-RELATED"/>
    <property type="match status" value="1"/>
</dbReference>
<dbReference type="Pfam" id="PF08246">
    <property type="entry name" value="Inhibitor_I29"/>
    <property type="match status" value="1"/>
</dbReference>
<dbReference type="SMART" id="SM00645">
    <property type="entry name" value="Pept_C1"/>
    <property type="match status" value="1"/>
</dbReference>
<gene>
    <name evidence="11" type="ORF">QVD17_16393</name>
</gene>
<dbReference type="AlphaFoldDB" id="A0AAD8KQU0"/>
<dbReference type="CDD" id="cd02248">
    <property type="entry name" value="Peptidase_C1A"/>
    <property type="match status" value="1"/>
</dbReference>
<dbReference type="InterPro" id="IPR013128">
    <property type="entry name" value="Peptidase_C1A"/>
</dbReference>
<name>A0AAD8KQU0_TARER</name>
<evidence type="ECO:0000313" key="12">
    <source>
        <dbReference type="Proteomes" id="UP001229421"/>
    </source>
</evidence>